<evidence type="ECO:0000256" key="1">
    <source>
        <dbReference type="ARBA" id="ARBA00022729"/>
    </source>
</evidence>
<dbReference type="InterPro" id="IPR008397">
    <property type="entry name" value="Alginate_lyase_dom"/>
</dbReference>
<dbReference type="PANTHER" id="PTHR34203:SF15">
    <property type="entry name" value="SLL1173 PROTEIN"/>
    <property type="match status" value="1"/>
</dbReference>
<dbReference type="Gene3D" id="1.50.10.100">
    <property type="entry name" value="Chondroitin AC/alginate lyase"/>
    <property type="match status" value="1"/>
</dbReference>
<comment type="caution">
    <text evidence="6">The sequence shown here is derived from an EMBL/GenBank/DDBJ whole genome shotgun (WGS) entry which is preliminary data.</text>
</comment>
<dbReference type="SUPFAM" id="SSF48230">
    <property type="entry name" value="Chondroitin AC/alginate lyase"/>
    <property type="match status" value="1"/>
</dbReference>
<dbReference type="Pfam" id="PF05426">
    <property type="entry name" value="Alginate_lyase"/>
    <property type="match status" value="1"/>
</dbReference>
<dbReference type="Gene3D" id="3.40.50.150">
    <property type="entry name" value="Vaccinia Virus protein VP39"/>
    <property type="match status" value="1"/>
</dbReference>
<feature type="region of interest" description="Disordered" evidence="3">
    <location>
        <begin position="536"/>
        <end position="588"/>
    </location>
</feature>
<dbReference type="GO" id="GO:0032259">
    <property type="term" value="P:methylation"/>
    <property type="evidence" value="ECO:0007669"/>
    <property type="project" value="UniProtKB-KW"/>
</dbReference>
<feature type="domain" description="Alginate lyase" evidence="5">
    <location>
        <begin position="975"/>
        <end position="1252"/>
    </location>
</feature>
<keyword evidence="2" id="KW-0456">Lyase</keyword>
<keyword evidence="6" id="KW-0808">Transferase</keyword>
<keyword evidence="7" id="KW-1185">Reference proteome</keyword>
<evidence type="ECO:0000256" key="2">
    <source>
        <dbReference type="ARBA" id="ARBA00023239"/>
    </source>
</evidence>
<organism evidence="6 7">
    <name type="scientific">Pararhizobium mangrovi</name>
    <dbReference type="NCBI Taxonomy" id="2590452"/>
    <lineage>
        <taxon>Bacteria</taxon>
        <taxon>Pseudomonadati</taxon>
        <taxon>Pseudomonadota</taxon>
        <taxon>Alphaproteobacteria</taxon>
        <taxon>Hyphomicrobiales</taxon>
        <taxon>Rhizobiaceae</taxon>
        <taxon>Rhizobium/Agrobacterium group</taxon>
        <taxon>Pararhizobium</taxon>
    </lineage>
</organism>
<proteinExistence type="predicted"/>
<gene>
    <name evidence="6" type="ORF">FJU11_11280</name>
</gene>
<keyword evidence="6" id="KW-0489">Methyltransferase</keyword>
<dbReference type="GO" id="GO:0016829">
    <property type="term" value="F:lyase activity"/>
    <property type="evidence" value="ECO:0007669"/>
    <property type="project" value="UniProtKB-KW"/>
</dbReference>
<evidence type="ECO:0000313" key="7">
    <source>
        <dbReference type="Proteomes" id="UP000320314"/>
    </source>
</evidence>
<dbReference type="Pfam" id="PF05050">
    <property type="entry name" value="Methyltransf_21"/>
    <property type="match status" value="1"/>
</dbReference>
<sequence length="1348" mass="154560">MLHSMQGSATLMDDFFKDMRPFFHRRALIYVDVGAHHGMAYQSLAEAGFDILEAHLIEPDPQNFEALTVLQGGEGSRVVLHNFASGRGPGSARLRSAGALSRIVTADEDGNCDPLLVEVDVVSLDTLSQSFASKHISILKIDVETYDEEVLAGAHELLSQGRVDVVYVEAGIDQASAQNSYYRRIEDLLNGYDYGLFRIYEQHGEWIEDDPLMRRLNLAFMSRSFAEKNPYRLVNELYAARNQVEDISERMHSADAAREDALASIRVLEEQVKHYNEADWERKFVKADAERITLRAKLEETQQRERTLLEQTSELKSATEQVSNLEKSLKKSFDKFEEERTGFVAELTRRKEKVQSLESQLAELNEAHEKLSNEVEASRNAATKSEAKRERLEAELADERNSLMTREKEAEANARTAFSEEHERKKLERQLAQEREQYADKLAEYEKAYQKLKTSVTSPLLRERDSFVSYADQLERQYLAVLHSRSWRLMRPVRVVLRKGRGWFGKPNHPNRLPKRPGATPSKQFASLFEGEQLAAGSAARKANGRSSGSANGVERPQPTNIAKSKNDSPPRVASNPLPSSKPAGEDVDPLISLRTYVPANEDALKKEYARKGLDREDDTFVLYRIIGNDLVPRHRKGQSRDNVRFILENEPELENCEKRWIVNRIFDAEEERHIVELLDRHHQDYTVIPFDYQVYKHIEWDESTLPSEGFLNSKEFSKMQGEEQRMRARTATYRLKNIYVMNNNGARNTALEGGKRRAKWVLPWDGNCFLTKQAWSEIREAVGARPHLKYFAVPMDRAASNDVLKNDGYVPNAVEEPQIIFRRDTTERFNEAFPYGRRPKVEMFWRLGMPGKWDRYRYDPWDVHGREPSEDAGAFGMAGWVARLFSGMADLEQTSMKSFKARGIVRQEAIMETIDLVDRLTGRRAILPALQIYSIGFLNRLRASLRDGADDGLERYARAIVTAAEDAIGRGPFSVVDKTSLPPSGDIHDYWHPAPYWHPNPNTANQLPYVRKDGVRVEGTQLYEESSDQYDRTRVQRLFDDTTTLVFAHHLTGERRYAQRAAENVRRWFADPETRMSPHLTYSQVRRGHNKDLGQARGIIELKDLYYFLDAVRLVIHTGELAIEDERAFRDWLKEYADWLESSPQGEKERDGNNNHGTYFDVQIASIYAYLGNRDKLRETLTRSLARLPVQIDEEGVQEEELNRPTSAHYCCFNLQGWVTLLNIYRAYGMDVGSFGQRPLSLLQAAIQWLLEKDLANWPYQQIDAFDNERGAPIAHFAKALGIDVPAAYQNVDTLDYKMLYDPHDGIAPYWQTAGVRCELDAKTVDLDMARRELHKNARANAPSTTH</sequence>
<dbReference type="NCBIfam" id="TIGR01444">
    <property type="entry name" value="fkbM_fam"/>
    <property type="match status" value="1"/>
</dbReference>
<evidence type="ECO:0000313" key="6">
    <source>
        <dbReference type="EMBL" id="TPW27564.1"/>
    </source>
</evidence>
<evidence type="ECO:0000259" key="5">
    <source>
        <dbReference type="Pfam" id="PF05426"/>
    </source>
</evidence>
<evidence type="ECO:0000256" key="3">
    <source>
        <dbReference type="SAM" id="MobiDB-lite"/>
    </source>
</evidence>
<dbReference type="SUPFAM" id="SSF53335">
    <property type="entry name" value="S-adenosyl-L-methionine-dependent methyltransferases"/>
    <property type="match status" value="1"/>
</dbReference>
<dbReference type="PANTHER" id="PTHR34203">
    <property type="entry name" value="METHYLTRANSFERASE, FKBM FAMILY PROTEIN"/>
    <property type="match status" value="1"/>
</dbReference>
<evidence type="ECO:0000259" key="4">
    <source>
        <dbReference type="Pfam" id="PF05050"/>
    </source>
</evidence>
<dbReference type="InterPro" id="IPR052514">
    <property type="entry name" value="SAM-dependent_MTase"/>
</dbReference>
<dbReference type="InterPro" id="IPR029063">
    <property type="entry name" value="SAM-dependent_MTases_sf"/>
</dbReference>
<reference evidence="6 7" key="1">
    <citation type="submission" date="2019-06" db="EMBL/GenBank/DDBJ databases">
        <authorList>
            <person name="Li M."/>
        </authorList>
    </citation>
    <scope>NUCLEOTIDE SEQUENCE [LARGE SCALE GENOMIC DNA]</scope>
    <source>
        <strain evidence="6 7">BGMRC6574</strain>
    </source>
</reference>
<dbReference type="EMBL" id="VHLH01000020">
    <property type="protein sequence ID" value="TPW27564.1"/>
    <property type="molecule type" value="Genomic_DNA"/>
</dbReference>
<dbReference type="InterPro" id="IPR008929">
    <property type="entry name" value="Chondroitin_lyas"/>
</dbReference>
<dbReference type="GO" id="GO:0042597">
    <property type="term" value="C:periplasmic space"/>
    <property type="evidence" value="ECO:0007669"/>
    <property type="project" value="InterPro"/>
</dbReference>
<feature type="region of interest" description="Disordered" evidence="3">
    <location>
        <begin position="501"/>
        <end position="523"/>
    </location>
</feature>
<dbReference type="Proteomes" id="UP000320314">
    <property type="component" value="Unassembled WGS sequence"/>
</dbReference>
<protein>
    <submittedName>
        <fullName evidence="6">FkbM family methyltransferase</fullName>
    </submittedName>
</protein>
<dbReference type="GO" id="GO:0008168">
    <property type="term" value="F:methyltransferase activity"/>
    <property type="evidence" value="ECO:0007669"/>
    <property type="project" value="UniProtKB-KW"/>
</dbReference>
<accession>A0A506U3F2</accession>
<feature type="region of interest" description="Disordered" evidence="3">
    <location>
        <begin position="370"/>
        <end position="390"/>
    </location>
</feature>
<feature type="domain" description="Methyltransferase FkbM" evidence="4">
    <location>
        <begin position="32"/>
        <end position="194"/>
    </location>
</feature>
<dbReference type="InterPro" id="IPR006342">
    <property type="entry name" value="FkbM_mtfrase"/>
</dbReference>
<name>A0A506U3F2_9HYPH</name>
<keyword evidence="1" id="KW-0732">Signal</keyword>